<protein>
    <submittedName>
        <fullName evidence="4">Amidohydrolase family protein</fullName>
    </submittedName>
</protein>
<evidence type="ECO:0000256" key="1">
    <source>
        <dbReference type="ARBA" id="ARBA00023239"/>
    </source>
</evidence>
<keyword evidence="5" id="KW-1185">Reference proteome</keyword>
<dbReference type="GO" id="GO:0019748">
    <property type="term" value="P:secondary metabolic process"/>
    <property type="evidence" value="ECO:0007669"/>
    <property type="project" value="TreeGrafter"/>
</dbReference>
<proteinExistence type="predicted"/>
<dbReference type="InterPro" id="IPR006680">
    <property type="entry name" value="Amidohydro-rel"/>
</dbReference>
<dbReference type="InterPro" id="IPR032466">
    <property type="entry name" value="Metal_Hydrolase"/>
</dbReference>
<dbReference type="PANTHER" id="PTHR21240:SF28">
    <property type="entry name" value="ISO-OROTATE DECARBOXYLASE (EUROFUNG)"/>
    <property type="match status" value="1"/>
</dbReference>
<feature type="chain" id="PRO_5035151514" evidence="2">
    <location>
        <begin position="33"/>
        <end position="430"/>
    </location>
</feature>
<feature type="signal peptide" evidence="2">
    <location>
        <begin position="1"/>
        <end position="32"/>
    </location>
</feature>
<dbReference type="GO" id="GO:0005737">
    <property type="term" value="C:cytoplasm"/>
    <property type="evidence" value="ECO:0007669"/>
    <property type="project" value="TreeGrafter"/>
</dbReference>
<name>A0A8J7QMY8_9BACT</name>
<dbReference type="Pfam" id="PF04909">
    <property type="entry name" value="Amidohydro_2"/>
    <property type="match status" value="1"/>
</dbReference>
<evidence type="ECO:0000313" key="4">
    <source>
        <dbReference type="EMBL" id="MBO1320965.1"/>
    </source>
</evidence>
<keyword evidence="1" id="KW-0456">Lyase</keyword>
<comment type="caution">
    <text evidence="4">The sequence shown here is derived from an EMBL/GenBank/DDBJ whole genome shotgun (WGS) entry which is preliminary data.</text>
</comment>
<dbReference type="EMBL" id="JAFREP010000020">
    <property type="protein sequence ID" value="MBO1320965.1"/>
    <property type="molecule type" value="Genomic_DNA"/>
</dbReference>
<reference evidence="4" key="1">
    <citation type="submission" date="2021-03" db="EMBL/GenBank/DDBJ databases">
        <authorList>
            <person name="Wang G."/>
        </authorList>
    </citation>
    <scope>NUCLEOTIDE SEQUENCE</scope>
    <source>
        <strain evidence="4">KCTC 12899</strain>
    </source>
</reference>
<evidence type="ECO:0000256" key="2">
    <source>
        <dbReference type="SAM" id="SignalP"/>
    </source>
</evidence>
<accession>A0A8J7QMY8</accession>
<feature type="domain" description="Amidohydrolase-related" evidence="3">
    <location>
        <begin position="186"/>
        <end position="386"/>
    </location>
</feature>
<keyword evidence="2" id="KW-0732">Signal</keyword>
<dbReference type="RefSeq" id="WP_207860940.1">
    <property type="nucleotide sequence ID" value="NZ_JAFREP010000020.1"/>
</dbReference>
<dbReference type="SUPFAM" id="SSF51556">
    <property type="entry name" value="Metallo-dependent hydrolases"/>
    <property type="match status" value="1"/>
</dbReference>
<dbReference type="PANTHER" id="PTHR21240">
    <property type="entry name" value="2-AMINO-3-CARBOXYLMUCONATE-6-SEMIALDEHYDE DECARBOXYLASE"/>
    <property type="match status" value="1"/>
</dbReference>
<dbReference type="Gene3D" id="3.20.20.140">
    <property type="entry name" value="Metal-dependent hydrolases"/>
    <property type="match status" value="1"/>
</dbReference>
<gene>
    <name evidence="4" type="ORF">J3U88_20980</name>
</gene>
<evidence type="ECO:0000313" key="5">
    <source>
        <dbReference type="Proteomes" id="UP000664417"/>
    </source>
</evidence>
<dbReference type="GO" id="GO:0016787">
    <property type="term" value="F:hydrolase activity"/>
    <property type="evidence" value="ECO:0007669"/>
    <property type="project" value="InterPro"/>
</dbReference>
<dbReference type="AlphaFoldDB" id="A0A8J7QMY8"/>
<sequence>MFPSFRVSPRQACTALSLICLFWFLVAAPLAAHGDPADFDIKKLFKGEAYISDRQDIITLYKDEAIPVIDMHMHSGTFDNMGPLGREFVLGAIPLPLPDNLKEGLARLIADLTRHPYTPFVGIRNECRKAGLSAAVLFAVYTPEAWGVEDNATVIGHLDDPRNIYRGKPFFYGFASISQENWQNNESNALADLDRAMAHPKMVGVKLAFAHNVEPLDNPAFDSIYQLAERHDAPVYHHIGPSPLRPLDQFPDDAARERYIRSFYPTYVESILQRFPRVRFILGHMGFDFVDSGIDGIDEVFRLARQYPNVYLEISAFGTDSHDPDGTVMDDILGKAKEFNLIDRVIYGSDGPGFAGATEKYKDKTLASMGRVGYTPAEVRLVMAENFLAVTGLDQDPSFQLAPLKAAQVPSEDLDVHLNEVPMEHHPHRH</sequence>
<dbReference type="InterPro" id="IPR032465">
    <property type="entry name" value="ACMSD"/>
</dbReference>
<dbReference type="GO" id="GO:0016831">
    <property type="term" value="F:carboxy-lyase activity"/>
    <property type="evidence" value="ECO:0007669"/>
    <property type="project" value="InterPro"/>
</dbReference>
<organism evidence="4 5">
    <name type="scientific">Acanthopleuribacter pedis</name>
    <dbReference type="NCBI Taxonomy" id="442870"/>
    <lineage>
        <taxon>Bacteria</taxon>
        <taxon>Pseudomonadati</taxon>
        <taxon>Acidobacteriota</taxon>
        <taxon>Holophagae</taxon>
        <taxon>Acanthopleuribacterales</taxon>
        <taxon>Acanthopleuribacteraceae</taxon>
        <taxon>Acanthopleuribacter</taxon>
    </lineage>
</organism>
<evidence type="ECO:0000259" key="3">
    <source>
        <dbReference type="Pfam" id="PF04909"/>
    </source>
</evidence>
<dbReference type="Proteomes" id="UP000664417">
    <property type="component" value="Unassembled WGS sequence"/>
</dbReference>